<dbReference type="EC" id="2.1.1.163" evidence="4"/>
<evidence type="ECO:0000256" key="1">
    <source>
        <dbReference type="ARBA" id="ARBA00022603"/>
    </source>
</evidence>
<dbReference type="GO" id="GO:0043770">
    <property type="term" value="F:demethylmenaquinone methyltransferase activity"/>
    <property type="evidence" value="ECO:0007669"/>
    <property type="project" value="UniProtKB-UniRule"/>
</dbReference>
<dbReference type="UniPathway" id="UPA00079">
    <property type="reaction ID" value="UER00169"/>
</dbReference>
<keyword evidence="6" id="KW-1185">Reference proteome</keyword>
<dbReference type="PANTHER" id="PTHR43591">
    <property type="entry name" value="METHYLTRANSFERASE"/>
    <property type="match status" value="1"/>
</dbReference>
<dbReference type="STRING" id="1255658.FM114_05155"/>
<dbReference type="AlphaFoldDB" id="A0A1R4J2A6"/>
<dbReference type="HAMAP" id="MF_01813">
    <property type="entry name" value="MenG_UbiE_methyltr"/>
    <property type="match status" value="1"/>
</dbReference>
<feature type="binding site" evidence="4">
    <location>
        <position position="64"/>
    </location>
    <ligand>
        <name>S-adenosyl-L-methionine</name>
        <dbReference type="ChEBI" id="CHEBI:59789"/>
    </ligand>
</feature>
<evidence type="ECO:0000313" key="5">
    <source>
        <dbReference type="EMBL" id="SJN26271.1"/>
    </source>
</evidence>
<dbReference type="CDD" id="cd02440">
    <property type="entry name" value="AdoMet_MTases"/>
    <property type="match status" value="1"/>
</dbReference>
<dbReference type="NCBIfam" id="TIGR01934">
    <property type="entry name" value="MenG_MenH_UbiE"/>
    <property type="match status" value="1"/>
</dbReference>
<dbReference type="SUPFAM" id="SSF53335">
    <property type="entry name" value="S-adenosyl-L-methionine-dependent methyltransferases"/>
    <property type="match status" value="1"/>
</dbReference>
<feature type="binding site" evidence="4">
    <location>
        <position position="82"/>
    </location>
    <ligand>
        <name>S-adenosyl-L-methionine</name>
        <dbReference type="ChEBI" id="CHEBI:59789"/>
    </ligand>
</feature>
<evidence type="ECO:0000313" key="6">
    <source>
        <dbReference type="Proteomes" id="UP000188342"/>
    </source>
</evidence>
<dbReference type="GO" id="GO:0032259">
    <property type="term" value="P:methylation"/>
    <property type="evidence" value="ECO:0007669"/>
    <property type="project" value="UniProtKB-KW"/>
</dbReference>
<dbReference type="NCBIfam" id="NF001241">
    <property type="entry name" value="PRK00216.1-2"/>
    <property type="match status" value="1"/>
</dbReference>
<evidence type="ECO:0000256" key="2">
    <source>
        <dbReference type="ARBA" id="ARBA00022679"/>
    </source>
</evidence>
<comment type="catalytic activity">
    <reaction evidence="4">
        <text>a 2-demethylmenaquinol + S-adenosyl-L-methionine = a menaquinol + S-adenosyl-L-homocysteine + H(+)</text>
        <dbReference type="Rhea" id="RHEA:42640"/>
        <dbReference type="Rhea" id="RHEA-COMP:9539"/>
        <dbReference type="Rhea" id="RHEA-COMP:9563"/>
        <dbReference type="ChEBI" id="CHEBI:15378"/>
        <dbReference type="ChEBI" id="CHEBI:18151"/>
        <dbReference type="ChEBI" id="CHEBI:55437"/>
        <dbReference type="ChEBI" id="CHEBI:57856"/>
        <dbReference type="ChEBI" id="CHEBI:59789"/>
        <dbReference type="EC" id="2.1.1.163"/>
    </reaction>
</comment>
<dbReference type="InterPro" id="IPR029063">
    <property type="entry name" value="SAM-dependent_MTases_sf"/>
</dbReference>
<keyword evidence="5" id="KW-0830">Ubiquinone</keyword>
<reference evidence="5 6" key="1">
    <citation type="submission" date="2017-02" db="EMBL/GenBank/DDBJ databases">
        <authorList>
            <person name="Peterson S.W."/>
        </authorList>
    </citation>
    <scope>NUCLEOTIDE SEQUENCE [LARGE SCALE GENOMIC DNA]</scope>
    <source>
        <strain evidence="5 6">LSP_Lj1</strain>
    </source>
</reference>
<evidence type="ECO:0000256" key="3">
    <source>
        <dbReference type="ARBA" id="ARBA00022691"/>
    </source>
</evidence>
<dbReference type="GO" id="GO:0009234">
    <property type="term" value="P:menaquinone biosynthetic process"/>
    <property type="evidence" value="ECO:0007669"/>
    <property type="project" value="UniProtKB-UniRule"/>
</dbReference>
<comment type="function">
    <text evidence="4">Methyltransferase required for the conversion of demethylmenaquinol (DMKH2) to menaquinol (MKH2).</text>
</comment>
<comment type="similarity">
    <text evidence="4">Belongs to the class I-like SAM-binding methyltransferase superfamily. MenG/UbiE family.</text>
</comment>
<dbReference type="EMBL" id="FUKQ01000018">
    <property type="protein sequence ID" value="SJN26271.1"/>
    <property type="molecule type" value="Genomic_DNA"/>
</dbReference>
<comment type="pathway">
    <text evidence="4">Quinol/quinone metabolism; menaquinone biosynthesis; menaquinol from 1,4-dihydroxy-2-naphthoate: step 2/2.</text>
</comment>
<dbReference type="Gene3D" id="3.40.50.150">
    <property type="entry name" value="Vaccinia Virus protein VP39"/>
    <property type="match status" value="1"/>
</dbReference>
<dbReference type="Proteomes" id="UP000188342">
    <property type="component" value="Unassembled WGS sequence"/>
</dbReference>
<dbReference type="OrthoDB" id="9808140at2"/>
<feature type="binding site" evidence="4">
    <location>
        <begin position="104"/>
        <end position="105"/>
    </location>
    <ligand>
        <name>S-adenosyl-L-methionine</name>
        <dbReference type="ChEBI" id="CHEBI:59789"/>
    </ligand>
</feature>
<keyword evidence="3 4" id="KW-0949">S-adenosyl-L-methionine</keyword>
<keyword evidence="1 4" id="KW-0489">Methyltransferase</keyword>
<dbReference type="Pfam" id="PF01209">
    <property type="entry name" value="Ubie_methyltran"/>
    <property type="match status" value="1"/>
</dbReference>
<dbReference type="InterPro" id="IPR004033">
    <property type="entry name" value="UbiE/COQ5_MeTrFase"/>
</dbReference>
<name>A0A1R4J2A6_9ACTN</name>
<gene>
    <name evidence="4" type="primary">menG</name>
    <name evidence="5" type="ORF">FM114_05155</name>
</gene>
<accession>A0A1R4J2A6</accession>
<evidence type="ECO:0000256" key="4">
    <source>
        <dbReference type="HAMAP-Rule" id="MF_01813"/>
    </source>
</evidence>
<protein>
    <recommendedName>
        <fullName evidence="4">Demethylmenaquinone methyltransferase</fullName>
        <ecNumber evidence="4">2.1.1.163</ecNumber>
    </recommendedName>
</protein>
<dbReference type="PANTHER" id="PTHR43591:SF24">
    <property type="entry name" value="2-METHOXY-6-POLYPRENYL-1,4-BENZOQUINOL METHYLASE, MITOCHONDRIAL"/>
    <property type="match status" value="1"/>
</dbReference>
<sequence>MFETRATLAKRRADVAQMFDGVAQRYDLMNDVMTFGLQRQWRRDTVEAVDPKPGDLILDLAGGTGTSAATFAEKGAEVFPTDLSLGMLRVGRERQPGLQFVAGDALQLPYADNTFDTVTISYGLRNVEDTLAALQEMLRVTKAGGQVVICEMSHPTNKAFEFVYDRWLPRVIPALSRISSNPAAYEYLFESVLTWKHQEELADLMAQAGWQAVGWRNLSQGIIALHRGWKA</sequence>
<organism evidence="5 6">
    <name type="scientific">Luteococcus japonicus LSP_Lj1</name>
    <dbReference type="NCBI Taxonomy" id="1255658"/>
    <lineage>
        <taxon>Bacteria</taxon>
        <taxon>Bacillati</taxon>
        <taxon>Actinomycetota</taxon>
        <taxon>Actinomycetes</taxon>
        <taxon>Propionibacteriales</taxon>
        <taxon>Propionibacteriaceae</taxon>
        <taxon>Luteococcus</taxon>
    </lineage>
</organism>
<keyword evidence="4" id="KW-0474">Menaquinone biosynthesis</keyword>
<proteinExistence type="inferred from homology"/>
<feature type="binding site" evidence="4">
    <location>
        <position position="121"/>
    </location>
    <ligand>
        <name>S-adenosyl-L-methionine</name>
        <dbReference type="ChEBI" id="CHEBI:59789"/>
    </ligand>
</feature>
<dbReference type="PROSITE" id="PS51608">
    <property type="entry name" value="SAM_MT_UBIE"/>
    <property type="match status" value="1"/>
</dbReference>
<keyword evidence="2 4" id="KW-0808">Transferase</keyword>